<proteinExistence type="predicted"/>
<accession>A0ACC8XFB8</accession>
<evidence type="ECO:0000313" key="2">
    <source>
        <dbReference type="Proteomes" id="UP000188637"/>
    </source>
</evidence>
<gene>
    <name evidence="1" type="ORF">AN640_07815</name>
</gene>
<evidence type="ECO:0000313" key="1">
    <source>
        <dbReference type="EMBL" id="ONI41692.1"/>
    </source>
</evidence>
<comment type="caution">
    <text evidence="1">The sequence shown here is derived from an EMBL/GenBank/DDBJ whole genome shotgun (WGS) entry which is preliminary data.</text>
</comment>
<protein>
    <submittedName>
        <fullName evidence="1">Uncharacterized protein</fullName>
    </submittedName>
</protein>
<dbReference type="Proteomes" id="UP000188637">
    <property type="component" value="Unassembled WGS sequence"/>
</dbReference>
<name>A0ACC8XFB8_9FIRM</name>
<organism evidence="1 2">
    <name type="scientific">Candidatus Epulonipiscium fishelsonii</name>
    <dbReference type="NCBI Taxonomy" id="77094"/>
    <lineage>
        <taxon>Bacteria</taxon>
        <taxon>Bacillati</taxon>
        <taxon>Bacillota</taxon>
        <taxon>Clostridia</taxon>
        <taxon>Lachnospirales</taxon>
        <taxon>Lachnospiraceae</taxon>
        <taxon>Candidatus Epulonipiscium</taxon>
    </lineage>
</organism>
<keyword evidence="2" id="KW-1185">Reference proteome</keyword>
<sequence>MEIVLLGLTVSLLAIPFMGGMEGNTSNADITTFNGVVEEVHGSLTTIKLDEEQNQILSSDDKVNVDLSELDASFIIEDDTIFEYTGDIMESYPLKSHEVEMNEFEKIINDGTENTVANLLLKI</sequence>
<dbReference type="EMBL" id="LJHD01000210">
    <property type="protein sequence ID" value="ONI41692.1"/>
    <property type="molecule type" value="Genomic_DNA"/>
</dbReference>
<reference evidence="1" key="1">
    <citation type="submission" date="2016-08" db="EMBL/GenBank/DDBJ databases">
        <authorList>
            <person name="Ngugi D.K."/>
            <person name="Miyake S."/>
            <person name="Stingl U."/>
        </authorList>
    </citation>
    <scope>NUCLEOTIDE SEQUENCE</scope>
    <source>
        <strain evidence="1">SCG-D08WGA-EpuloA1</strain>
    </source>
</reference>